<reference evidence="12 13" key="1">
    <citation type="submission" date="2017-11" db="EMBL/GenBank/DDBJ databases">
        <title>Genomic Encyclopedia of Archaeal and Bacterial Type Strains, Phase II (KMG-II): From Individual Species to Whole Genera.</title>
        <authorList>
            <person name="Goeker M."/>
        </authorList>
    </citation>
    <scope>NUCLEOTIDE SEQUENCE [LARGE SCALE GENOMIC DNA]</scope>
    <source>
        <strain evidence="12 13">DSM 11115</strain>
    </source>
</reference>
<keyword evidence="13" id="KW-1185">Reference proteome</keyword>
<evidence type="ECO:0000256" key="6">
    <source>
        <dbReference type="ARBA" id="ARBA00022692"/>
    </source>
</evidence>
<organism evidence="12 13">
    <name type="scientific">Hymenobacter chitinivorans DSM 11115</name>
    <dbReference type="NCBI Taxonomy" id="1121954"/>
    <lineage>
        <taxon>Bacteria</taxon>
        <taxon>Pseudomonadati</taxon>
        <taxon>Bacteroidota</taxon>
        <taxon>Cytophagia</taxon>
        <taxon>Cytophagales</taxon>
        <taxon>Hymenobacteraceae</taxon>
        <taxon>Hymenobacter</taxon>
    </lineage>
</organism>
<dbReference type="GO" id="GO:0098797">
    <property type="term" value="C:plasma membrane protein complex"/>
    <property type="evidence" value="ECO:0007669"/>
    <property type="project" value="TreeGrafter"/>
</dbReference>
<dbReference type="NCBIfam" id="TIGR01352">
    <property type="entry name" value="tonB_Cterm"/>
    <property type="match status" value="1"/>
</dbReference>
<dbReference type="PANTHER" id="PTHR33446">
    <property type="entry name" value="PROTEIN TONB-RELATED"/>
    <property type="match status" value="1"/>
</dbReference>
<sequence length="162" mass="17373">MKHLFFIFLALGLTLGSAGRVQAQQPAPAQQPIVLKPGRMQAQARPAANRPDVPPQYVGGAPALSRFFQENVKYPEAARVSKVTGTVLTSFTISAEGRVTSPSVVKSLSPECDAEALRVLALMPAWKPATRKGQPVPIQVQLPVPFGDASTLKVEQGKTKFE</sequence>
<feature type="signal peptide" evidence="10">
    <location>
        <begin position="1"/>
        <end position="23"/>
    </location>
</feature>
<dbReference type="InterPro" id="IPR051045">
    <property type="entry name" value="TonB-dependent_transducer"/>
</dbReference>
<evidence type="ECO:0000256" key="7">
    <source>
        <dbReference type="ARBA" id="ARBA00022927"/>
    </source>
</evidence>
<evidence type="ECO:0000256" key="5">
    <source>
        <dbReference type="ARBA" id="ARBA00022519"/>
    </source>
</evidence>
<dbReference type="PANTHER" id="PTHR33446:SF2">
    <property type="entry name" value="PROTEIN TONB"/>
    <property type="match status" value="1"/>
</dbReference>
<gene>
    <name evidence="12" type="ORF">CLV45_0597</name>
</gene>
<dbReference type="GO" id="GO:0031992">
    <property type="term" value="F:energy transducer activity"/>
    <property type="evidence" value="ECO:0007669"/>
    <property type="project" value="TreeGrafter"/>
</dbReference>
<proteinExistence type="inferred from homology"/>
<protein>
    <submittedName>
        <fullName evidence="12">Protein TonB</fullName>
    </submittedName>
</protein>
<feature type="chain" id="PRO_5014993517" evidence="10">
    <location>
        <begin position="24"/>
        <end position="162"/>
    </location>
</feature>
<dbReference type="InterPro" id="IPR037682">
    <property type="entry name" value="TonB_C"/>
</dbReference>
<dbReference type="Proteomes" id="UP000228535">
    <property type="component" value="Unassembled WGS sequence"/>
</dbReference>
<dbReference type="GO" id="GO:0015031">
    <property type="term" value="P:protein transport"/>
    <property type="evidence" value="ECO:0007669"/>
    <property type="project" value="UniProtKB-KW"/>
</dbReference>
<evidence type="ECO:0000256" key="1">
    <source>
        <dbReference type="ARBA" id="ARBA00004383"/>
    </source>
</evidence>
<feature type="domain" description="TonB C-terminal" evidence="11">
    <location>
        <begin position="59"/>
        <end position="155"/>
    </location>
</feature>
<evidence type="ECO:0000256" key="9">
    <source>
        <dbReference type="ARBA" id="ARBA00023136"/>
    </source>
</evidence>
<evidence type="ECO:0000313" key="12">
    <source>
        <dbReference type="EMBL" id="PJJ59182.1"/>
    </source>
</evidence>
<keyword evidence="3" id="KW-0813">Transport</keyword>
<dbReference type="Gene3D" id="3.30.1150.10">
    <property type="match status" value="1"/>
</dbReference>
<dbReference type="Pfam" id="PF03544">
    <property type="entry name" value="TonB_C"/>
    <property type="match status" value="1"/>
</dbReference>
<evidence type="ECO:0000259" key="11">
    <source>
        <dbReference type="PROSITE" id="PS52015"/>
    </source>
</evidence>
<name>A0A2M9BMM5_9BACT</name>
<evidence type="ECO:0000313" key="13">
    <source>
        <dbReference type="Proteomes" id="UP000228535"/>
    </source>
</evidence>
<evidence type="ECO:0000256" key="8">
    <source>
        <dbReference type="ARBA" id="ARBA00022989"/>
    </source>
</evidence>
<keyword evidence="8" id="KW-1133">Transmembrane helix</keyword>
<keyword evidence="4" id="KW-1003">Cell membrane</keyword>
<comment type="subcellular location">
    <subcellularLocation>
        <location evidence="1">Cell inner membrane</location>
        <topology evidence="1">Single-pass membrane protein</topology>
        <orientation evidence="1">Periplasmic side</orientation>
    </subcellularLocation>
</comment>
<keyword evidence="10" id="KW-0732">Signal</keyword>
<dbReference type="GO" id="GO:0055085">
    <property type="term" value="P:transmembrane transport"/>
    <property type="evidence" value="ECO:0007669"/>
    <property type="project" value="InterPro"/>
</dbReference>
<dbReference type="AlphaFoldDB" id="A0A2M9BMM5"/>
<dbReference type="PROSITE" id="PS52015">
    <property type="entry name" value="TONB_CTD"/>
    <property type="match status" value="1"/>
</dbReference>
<evidence type="ECO:0000256" key="2">
    <source>
        <dbReference type="ARBA" id="ARBA00006555"/>
    </source>
</evidence>
<keyword evidence="7" id="KW-0653">Protein transport</keyword>
<accession>A0A2M9BMM5</accession>
<keyword evidence="6" id="KW-0812">Transmembrane</keyword>
<dbReference type="SUPFAM" id="SSF74653">
    <property type="entry name" value="TolA/TonB C-terminal domain"/>
    <property type="match status" value="1"/>
</dbReference>
<evidence type="ECO:0000256" key="4">
    <source>
        <dbReference type="ARBA" id="ARBA00022475"/>
    </source>
</evidence>
<dbReference type="InterPro" id="IPR006260">
    <property type="entry name" value="TonB/TolA_C"/>
</dbReference>
<dbReference type="EMBL" id="PGFA01000001">
    <property type="protein sequence ID" value="PJJ59182.1"/>
    <property type="molecule type" value="Genomic_DNA"/>
</dbReference>
<keyword evidence="9" id="KW-0472">Membrane</keyword>
<evidence type="ECO:0000256" key="10">
    <source>
        <dbReference type="SAM" id="SignalP"/>
    </source>
</evidence>
<dbReference type="RefSeq" id="WP_100334911.1">
    <property type="nucleotide sequence ID" value="NZ_PGFA01000001.1"/>
</dbReference>
<comment type="caution">
    <text evidence="12">The sequence shown here is derived from an EMBL/GenBank/DDBJ whole genome shotgun (WGS) entry which is preliminary data.</text>
</comment>
<keyword evidence="5" id="KW-0997">Cell inner membrane</keyword>
<dbReference type="OrthoDB" id="1039448at2"/>
<comment type="similarity">
    <text evidence="2">Belongs to the TonB family.</text>
</comment>
<evidence type="ECO:0000256" key="3">
    <source>
        <dbReference type="ARBA" id="ARBA00022448"/>
    </source>
</evidence>